<feature type="signal peptide" evidence="1">
    <location>
        <begin position="1"/>
        <end position="20"/>
    </location>
</feature>
<accession>A0A517QL69</accession>
<dbReference type="PANTHER" id="PTHR45460">
    <property type="entry name" value="SIMILAR TO CYSTEINE PROTEINASE"/>
    <property type="match status" value="1"/>
</dbReference>
<dbReference type="Gene3D" id="2.130.10.130">
    <property type="entry name" value="Integrin alpha, N-terminal"/>
    <property type="match status" value="2"/>
</dbReference>
<keyword evidence="1" id="KW-0732">Signal</keyword>
<dbReference type="OrthoDB" id="228608at2"/>
<dbReference type="EMBL" id="CP036267">
    <property type="protein sequence ID" value="QDT32392.1"/>
    <property type="molecule type" value="Genomic_DNA"/>
</dbReference>
<keyword evidence="3" id="KW-1185">Reference proteome</keyword>
<sequence length="583" mass="65040" precursor="true">MLRILTILLLAMLLQSNSRGDDFSLHTFERKQLSDNYFSEGVSVGDLNNDGHEDIVYGPLWFAGPDFEMSYEIYKPVPQNRDRYADNFFSWTYDFNGDGWKDILTAGFPGTPAYVYENPGKQGGSEHWTKHEVFDWVSNESPQFTNLVGDERPELVCTRDGFFGYASIDWEKPFSKWTFHPISEQVTAKRFGHGLGVGDINGDGREDIIHSKGWYEQPESKADSSRWLAHSVSFTTAYGGAEMYAYDIDGDGDNDVITSEAAHEFGLSWYEQIQDGEERTFKQHLIMGDHPSLNRYGVLFSELHSVNLTDVDGDGLKDIVTGKTYYSHHQQSPLWDAGAVVYWFRLVRTDDGVDWLPYQADGEAGIGRQLVTADINKDGQHDIITGGMVGAHVLTHKISRVNETAWKQAQPQKYKGKPLPKVDGAVSLRGTKAVIDQKTGAVENAIEGESLKLTPSAGTVRVQSMKNFKADRWSGDAQLFWIGGKPGDELQIPLDIPKGSFDLELVLTCARDYGVVQLSIGDFQLGPPIDLFETNVITTGVLKFDDVKIDTNASTLTIQILGANPKAKKSYMLGIDFIKITPK</sequence>
<dbReference type="RefSeq" id="WP_145197609.1">
    <property type="nucleotide sequence ID" value="NZ_CP036267.1"/>
</dbReference>
<evidence type="ECO:0000313" key="3">
    <source>
        <dbReference type="Proteomes" id="UP000315724"/>
    </source>
</evidence>
<dbReference type="Proteomes" id="UP000315724">
    <property type="component" value="Chromosome"/>
</dbReference>
<name>A0A517QL69_9PLAN</name>
<dbReference type="PANTHER" id="PTHR45460:SF2">
    <property type="entry name" value="ALPHA 1,3 GLUCANASE, GH71 FAMILY (EUROFUNG)"/>
    <property type="match status" value="1"/>
</dbReference>
<dbReference type="AlphaFoldDB" id="A0A517QL69"/>
<dbReference type="KEGG" id="tpol:Mal48_16380"/>
<dbReference type="InterPro" id="IPR028994">
    <property type="entry name" value="Integrin_alpha_N"/>
</dbReference>
<evidence type="ECO:0000256" key="1">
    <source>
        <dbReference type="SAM" id="SignalP"/>
    </source>
</evidence>
<feature type="chain" id="PRO_5022075864" evidence="1">
    <location>
        <begin position="21"/>
        <end position="583"/>
    </location>
</feature>
<reference evidence="2 3" key="1">
    <citation type="submission" date="2019-02" db="EMBL/GenBank/DDBJ databases">
        <title>Deep-cultivation of Planctomycetes and their phenomic and genomic characterization uncovers novel biology.</title>
        <authorList>
            <person name="Wiegand S."/>
            <person name="Jogler M."/>
            <person name="Boedeker C."/>
            <person name="Pinto D."/>
            <person name="Vollmers J."/>
            <person name="Rivas-Marin E."/>
            <person name="Kohn T."/>
            <person name="Peeters S.H."/>
            <person name="Heuer A."/>
            <person name="Rast P."/>
            <person name="Oberbeckmann S."/>
            <person name="Bunk B."/>
            <person name="Jeske O."/>
            <person name="Meyerdierks A."/>
            <person name="Storesund J.E."/>
            <person name="Kallscheuer N."/>
            <person name="Luecker S."/>
            <person name="Lage O.M."/>
            <person name="Pohl T."/>
            <person name="Merkel B.J."/>
            <person name="Hornburger P."/>
            <person name="Mueller R.-W."/>
            <person name="Bruemmer F."/>
            <person name="Labrenz M."/>
            <person name="Spormann A.M."/>
            <person name="Op den Camp H."/>
            <person name="Overmann J."/>
            <person name="Amann R."/>
            <person name="Jetten M.S.M."/>
            <person name="Mascher T."/>
            <person name="Medema M.H."/>
            <person name="Devos D.P."/>
            <person name="Kaster A.-K."/>
            <person name="Ovreas L."/>
            <person name="Rohde M."/>
            <person name="Galperin M.Y."/>
            <person name="Jogler C."/>
        </authorList>
    </citation>
    <scope>NUCLEOTIDE SEQUENCE [LARGE SCALE GENOMIC DNA]</scope>
    <source>
        <strain evidence="2 3">Mal48</strain>
    </source>
</reference>
<gene>
    <name evidence="2" type="ORF">Mal48_16380</name>
</gene>
<evidence type="ECO:0000313" key="2">
    <source>
        <dbReference type="EMBL" id="QDT32392.1"/>
    </source>
</evidence>
<organism evidence="2 3">
    <name type="scientific">Thalassoglobus polymorphus</name>
    <dbReference type="NCBI Taxonomy" id="2527994"/>
    <lineage>
        <taxon>Bacteria</taxon>
        <taxon>Pseudomonadati</taxon>
        <taxon>Planctomycetota</taxon>
        <taxon>Planctomycetia</taxon>
        <taxon>Planctomycetales</taxon>
        <taxon>Planctomycetaceae</taxon>
        <taxon>Thalassoglobus</taxon>
    </lineage>
</organism>
<dbReference type="SUPFAM" id="SSF69318">
    <property type="entry name" value="Integrin alpha N-terminal domain"/>
    <property type="match status" value="1"/>
</dbReference>
<proteinExistence type="predicted"/>
<protein>
    <submittedName>
        <fullName evidence="2">FG-GAP repeat protein</fullName>
    </submittedName>
</protein>